<feature type="domain" description="Cadherin" evidence="19">
    <location>
        <begin position="390"/>
        <end position="487"/>
    </location>
</feature>
<feature type="disulfide bond" evidence="14">
    <location>
        <begin position="2815"/>
        <end position="2824"/>
    </location>
</feature>
<dbReference type="InterPro" id="IPR001881">
    <property type="entry name" value="EGF-like_Ca-bd_dom"/>
</dbReference>
<sequence length="3465" mass="375328">MNGDMNYSIKTSKGKKGRFKIHPKTGQVYTNKALSPGKTFDLMVQAKDNGQPQLSTSTRVLVRVARVPVSSEHAPTLTPPPPAHVMETDLPGHLVSFITAHDPDNDTLWYYITEGDDSGRFSMGVDTGLVTLARRLDHEDQYHYSLTISATDGVHTTTTKLVVSVMDANDHRPVFSARVYSGSVSEAATPGTSILTLQCRDRDQSPSAVYFTLHHAHALASHGLFSLDSTSGDLTVAQPLDREVCGVHELTVSCRDRGRRENADFARVTVTVLDANDHDPTFLDTMITAKVSVGTAAGTVVTRVLALDHDKGENGRLSYSIVEGNAGGTFSMDPALGTITLTRELTKPDPAEFLLLVRATDHAKVSRATSVPVTVMVTSWQVASPVWPEHGRPQVVEISEWAEVGTAVARLSAHSPSPLHYALTGGDDTGMFVVSPASGVVSLARRLDYETCAWYNLTVTATSMVGSSQKTCLGVTVLDENDWWPEWENLVYYGTVLATAEPKAPVLTTRHHHHHNHHPTPLTVTAHDRDQGFNGRVTYSFVERHIARLFTVDQYTGAVRVAGSLEEVAGTSIEFSVWASDGGEPKRECIAPATVIISIKSVNVAPTAFPQSQLSATLYLPTFPGVRVFCLDQGQATHTTNPLKYSITEGDDTKRFKFDDESKCMTVHDHLNLKSHYNLTLEATDSISTLTTSATAEITVEDAPLSTIIFTQEKYWANVMENSTKEVNVVALGVKGQPLNHHVRYSILNPSDKFVIHPTAGVIKTTGKLFDREAQDHYTLVVQAMEEEEPDNLAHVLVYVAVMDVNDNEPMFLKQPYLSLVSTSAARGHVLAKVLAVDTDAGDFGSIRYELVRGSGELFSVNKKTGEISLKQSLMVADKMYSLTVAAYDGGMPPLSSQTHVMIRVVAADGPMFTAGRYEASVGEDAPDGTPVVRVDAASPSGEPVLYTIVGGNTDQLFSIDFATGVVQTAARLDYEVTHSHNLTVRARDPVTGSHTDAHVAVKVTDVNDNPPEFTKYIFKGEVSEAAAPGHEVLKVVAQDVDTGVGGQVHYTCGMDCGPFEVRGEDGAVVVASKLDTETQPQHTLTVMATDAGQPQLSSTATVIVYVLDFNDNPPAWRQDSYSCRVSSEAQPGHVVTAMSAHDPDTSQISPLTYAIHSGDRSGIFRIDPLTGVVVVTAPHKLANLTSLNLNMSVSDGVHVVFTGLHVAVVPSNHHAPRFSQPLYEARVMENSDPKQLVLSLEATDPDTGGYGALKYNILHQTSEAAFTIDKEGNIFTESPLDREAATLHTLKLSVTDEGGRANFVEVRITVQDKNDNAPVFTLPEYQGNINTDAAPGTTILKVEASDADEGVNSEVEYHLYEANSSEALTLFRINPSTGIITLARGALGLENEVYQFFIRGEDGGSPRHRADVPITIFLLPANDPPPRCPRKYAQFFLWENEPVGTVVTTLWTDGPQKVKYSIQSVGEDDEQDDTDASGSFSVSESGLVAVRRPLDHERRRTHHIIVTNQTLATPPALDYMTVSVVVMDVNDCSPRFSASSYRAVVAENSEVGATITILTATDEDEGNNGQVQYNFASDEDATVRSIFHIDPHSGAVTLAATLDREATSMYSFTVVATDGGPEPLSSSARVTVMVQDYNDNPPVFTRDTYITAVPEDTATGTAVVELSVQDADQTTAQLDYFVTGGDSNGHFLVHTSGQVYVAAALDREEQAEYILTVTATDGKFTANTSVSVTVIDVNDNGPVCQEPVYQREVSEGVSPGTHVVSVVAWDADEGAASRSRYSLTGEGAEHFTIDQLSGHVSTATQLDREAWDYYQLTVVVADWEQEAWQCEVALEVTITDTNDNPPNFGPGTHTTTLPEDAPVNTVLLKMLAIDPDLGTNRRVRYNLVDSADGHFTIDETEGVVSLARPLDRETRDTYTLTVRAVDQGSPPLSATTHLTVTVSDINDNAPEFVRKLHETTVAENTAVGTEVLRVMATSRDIGINAEVTYSLQHTTKEEYLIIHPKTGVISIGATVDYEHVQQVVATVVATDGGTPPLSATALVNLTVTDVNDNAPVFTLPTFTASVREDSLQGASVVQISASDIDSGVNSLVRYSILDGNQDHCFTIDEDSGIVTLMKKLDREKVGHYQLRVGARDLGTPSNTAMAQLEVTVVDVNDNPPIFTQDNYTVVVQENRLLGSSLMRLLATDADADPNGAPFTWELITQTTDTSTFTLAQDGSLRLATTKLDHRVQDKYTVHVRVWDSGSPPMHAETQVTVKVVEESRYPPTIFPLSAVVISYRTAFPGGIIGRVTALDQDPYDTLQYSITPSLGQVSSIKYFDIDGQDGTLVALMPLDSGTYNVNVSVSDGRYHRDVQVTLQVSVITNEMVDNSIIVRMGPLSSDDFLTRYLKIFIQAVASELNTNDEAVTFVSLQPSLLLSHSMENIDYNPKRSKRDIQRSLELLFVVKNPDGSFIPRRELLLHMNTKLDAIQKRLDLPLLTVMNSLCTTETDCSGHGACTDVVDIREDVAVPFNTQVSSLVAPRFSQRAGCLCDQGYGGDVCDILVNACGHRPCAEYEECRPTNTSSRGYTCQCPQGRAGPSCQVDLTKCRHPSCHYPLKSLSFTGKSYAQYSIARQAESSSLVLSTFMRTKNSVGTLVFAGGDVDYSVLEVAGGHVQYRWDCGSGEGLVRVSTVRVNNDQWHFINLTREGTISTLSVNGEVSSGAAPGANDVLNIDSDFIYLGARMRSDQGSGVSSFSQASLGFVGCLDQVTIGGVELPVAMTGSSSGGAILKRLANVELQCPALLPDASVCGSYPCLNGGTCSESGKSYKCTCPPRFTGSQCQVDTAPCSSSPCLNGGKCIVVGHSYKCQCPSKLSGKRCEYGVYCNPNPCENGGRCEEGADGPMCKCQHFTGAMCQLDIDECTRNPCQNGGTCLNFYGGFKCICSSNVTGEYCTEALQKPPEPSSALNLTLEELMCVLAVFLGFVVAALLLAAWQRRRCRTKRHHQNNTINLTDYHVKNDLKANDAHKRNSKICNVEADQGPPLPPRPASYTPSGTDSVLLSTLKQLADLSAAGHESLELETFSQEFLHSLKPVVAQASLSPPPLTNCDSEAPRKPWDHHNNLNDSYFTPIKDVGCDLVTNLGDSRPSPGQQSPSSDDSSVCGRGALTPTVPPLPSPHLLGRRGQLPLTHPLEDVTVDSNRSGRELDSPLTTAFLMQPYSVSPNTVQQEQQLFFPLHAAPPNQQKKGYHWDRYDLRGSRSLLTCADPGDATPDLLLLAQDTHAPAPAEAYPLLPPAGGEEGEGAAGSEATAATPLLSVDARDSQEVYDDDEDNDDDDDDDDDDDPCSFEEILLANNITLGSTPDLALHLCPNYNMISELEDDEPPPPPPPPSNKVPLSPAKTSNLPAASEDVNKLGSPRSRRPFHRRDYSRVSDVSFLSALEEECVDESFSEPQDSDWEPPNDLNDPQAAKLIQTSLSEVYL</sequence>
<feature type="domain" description="Cadherin" evidence="19">
    <location>
        <begin position="1220"/>
        <end position="1321"/>
    </location>
</feature>
<dbReference type="InterPro" id="IPR000152">
    <property type="entry name" value="EGF-type_Asp/Asn_hydroxyl_site"/>
</dbReference>
<dbReference type="GO" id="GO:0005509">
    <property type="term" value="F:calcium ion binding"/>
    <property type="evidence" value="ECO:0007669"/>
    <property type="project" value="UniProtKB-UniRule"/>
</dbReference>
<dbReference type="InterPro" id="IPR020894">
    <property type="entry name" value="Cadherin_CS"/>
</dbReference>
<feature type="disulfide bond" evidence="14">
    <location>
        <begin position="2574"/>
        <end position="2583"/>
    </location>
</feature>
<dbReference type="FunFam" id="2.60.40.60:FF:000021">
    <property type="entry name" value="FAT atypical cadherin 1"/>
    <property type="match status" value="3"/>
</dbReference>
<dbReference type="GO" id="GO:0008013">
    <property type="term" value="F:beta-catenin binding"/>
    <property type="evidence" value="ECO:0007669"/>
    <property type="project" value="TreeGrafter"/>
</dbReference>
<feature type="domain" description="Cadherin" evidence="19">
    <location>
        <begin position="914"/>
        <end position="1014"/>
    </location>
</feature>
<feature type="domain" description="Laminin G" evidence="17">
    <location>
        <begin position="2599"/>
        <end position="2783"/>
    </location>
</feature>
<dbReference type="PROSITE" id="PS00010">
    <property type="entry name" value="ASX_HYDROXYL"/>
    <property type="match status" value="1"/>
</dbReference>
<dbReference type="Pfam" id="PF02210">
    <property type="entry name" value="Laminin_G_2"/>
    <property type="match status" value="1"/>
</dbReference>
<dbReference type="PANTHER" id="PTHR24027:SF438">
    <property type="entry name" value="CADHERIN 23"/>
    <property type="match status" value="1"/>
</dbReference>
<dbReference type="SUPFAM" id="SSF49313">
    <property type="entry name" value="Cadherin-like"/>
    <property type="match status" value="23"/>
</dbReference>
<feature type="compositionally biased region" description="Acidic residues" evidence="15">
    <location>
        <begin position="3427"/>
        <end position="3443"/>
    </location>
</feature>
<evidence type="ECO:0000313" key="21">
    <source>
        <dbReference type="Proteomes" id="UP001292094"/>
    </source>
</evidence>
<feature type="domain" description="Cadherin" evidence="19">
    <location>
        <begin position="1015"/>
        <end position="1117"/>
    </location>
</feature>
<feature type="domain" description="Cadherin" evidence="19">
    <location>
        <begin position="1538"/>
        <end position="1645"/>
    </location>
</feature>
<proteinExistence type="predicted"/>
<keyword evidence="12" id="KW-0325">Glycoprotein</keyword>
<feature type="transmembrane region" description="Helical" evidence="16">
    <location>
        <begin position="2957"/>
        <end position="2977"/>
    </location>
</feature>
<feature type="domain" description="Cadherin" evidence="19">
    <location>
        <begin position="711"/>
        <end position="812"/>
    </location>
</feature>
<dbReference type="GO" id="GO:0050769">
    <property type="term" value="P:positive regulation of neurogenesis"/>
    <property type="evidence" value="ECO:0007669"/>
    <property type="project" value="UniProtKB-ARBA"/>
</dbReference>
<dbReference type="InterPro" id="IPR013320">
    <property type="entry name" value="ConA-like_dom_sf"/>
</dbReference>
<dbReference type="InterPro" id="IPR002126">
    <property type="entry name" value="Cadherin-like_dom"/>
</dbReference>
<feature type="region of interest" description="Disordered" evidence="15">
    <location>
        <begin position="3361"/>
        <end position="3409"/>
    </location>
</feature>
<evidence type="ECO:0000256" key="14">
    <source>
        <dbReference type="PROSITE-ProRule" id="PRU00076"/>
    </source>
</evidence>
<keyword evidence="11 14" id="KW-1015">Disulfide bond</keyword>
<dbReference type="CDD" id="cd11304">
    <property type="entry name" value="Cadherin_repeat"/>
    <property type="match status" value="22"/>
</dbReference>
<dbReference type="GO" id="GO:0016318">
    <property type="term" value="P:ommatidial rotation"/>
    <property type="evidence" value="ECO:0007669"/>
    <property type="project" value="UniProtKB-ARBA"/>
</dbReference>
<feature type="domain" description="EGF-like" evidence="18">
    <location>
        <begin position="2789"/>
        <end position="2825"/>
    </location>
</feature>
<keyword evidence="6" id="KW-0677">Repeat</keyword>
<evidence type="ECO:0000256" key="10">
    <source>
        <dbReference type="ARBA" id="ARBA00023136"/>
    </source>
</evidence>
<feature type="region of interest" description="Disordered" evidence="15">
    <location>
        <begin position="3269"/>
        <end position="3330"/>
    </location>
</feature>
<evidence type="ECO:0000256" key="9">
    <source>
        <dbReference type="ARBA" id="ARBA00022989"/>
    </source>
</evidence>
<comment type="caution">
    <text evidence="20">The sequence shown here is derived from an EMBL/GenBank/DDBJ whole genome shotgun (WGS) entry which is preliminary data.</text>
</comment>
<dbReference type="Pfam" id="PF12661">
    <property type="entry name" value="hEGF"/>
    <property type="match status" value="1"/>
</dbReference>
<dbReference type="GO" id="GO:0016342">
    <property type="term" value="C:catenin complex"/>
    <property type="evidence" value="ECO:0007669"/>
    <property type="project" value="TreeGrafter"/>
</dbReference>
<accession>A0AAE1P8K9</accession>
<protein>
    <submittedName>
        <fullName evidence="20">Uncharacterized protein</fullName>
    </submittedName>
</protein>
<evidence type="ECO:0000256" key="7">
    <source>
        <dbReference type="ARBA" id="ARBA00022837"/>
    </source>
</evidence>
<keyword evidence="10 16" id="KW-0472">Membrane</keyword>
<dbReference type="GO" id="GO:0098858">
    <property type="term" value="C:actin-based cell projection"/>
    <property type="evidence" value="ECO:0007669"/>
    <property type="project" value="UniProtKB-ARBA"/>
</dbReference>
<dbReference type="PROSITE" id="PS50268">
    <property type="entry name" value="CADHERIN_2"/>
    <property type="match status" value="23"/>
</dbReference>
<evidence type="ECO:0000256" key="1">
    <source>
        <dbReference type="ARBA" id="ARBA00004251"/>
    </source>
</evidence>
<dbReference type="CDD" id="cd00054">
    <property type="entry name" value="EGF_CA"/>
    <property type="match status" value="5"/>
</dbReference>
<dbReference type="Gene3D" id="2.60.40.60">
    <property type="entry name" value="Cadherins"/>
    <property type="match status" value="23"/>
</dbReference>
<dbReference type="GO" id="GO:0048565">
    <property type="term" value="P:digestive tract development"/>
    <property type="evidence" value="ECO:0007669"/>
    <property type="project" value="UniProtKB-ARBA"/>
</dbReference>
<dbReference type="FunFam" id="2.60.40.60:FF:000032">
    <property type="entry name" value="FAT atypical cadherin 1"/>
    <property type="match status" value="1"/>
</dbReference>
<feature type="domain" description="Cadherin" evidence="19">
    <location>
        <begin position="77"/>
        <end position="175"/>
    </location>
</feature>
<dbReference type="PRINTS" id="PR00205">
    <property type="entry name" value="CADHERIN"/>
</dbReference>
<keyword evidence="7 13" id="KW-0106">Calcium</keyword>
<feature type="domain" description="Cadherin" evidence="19">
    <location>
        <begin position="2285"/>
        <end position="2381"/>
    </location>
</feature>
<name>A0AAE1P8K9_9EUCA</name>
<dbReference type="SUPFAM" id="SSF49899">
    <property type="entry name" value="Concanavalin A-like lectins/glucanases"/>
    <property type="match status" value="1"/>
</dbReference>
<dbReference type="FunFam" id="2.60.40.60:FF:000033">
    <property type="entry name" value="FAT atypical cadherin 1"/>
    <property type="match status" value="1"/>
</dbReference>
<dbReference type="PROSITE" id="PS01187">
    <property type="entry name" value="EGF_CA"/>
    <property type="match status" value="1"/>
</dbReference>
<dbReference type="InterPro" id="IPR018097">
    <property type="entry name" value="EGF_Ca-bd_CS"/>
</dbReference>
<feature type="domain" description="Cadherin" evidence="19">
    <location>
        <begin position="1646"/>
        <end position="1750"/>
    </location>
</feature>
<evidence type="ECO:0000259" key="19">
    <source>
        <dbReference type="PROSITE" id="PS50268"/>
    </source>
</evidence>
<dbReference type="PROSITE" id="PS00022">
    <property type="entry name" value="EGF_1"/>
    <property type="match status" value="4"/>
</dbReference>
<dbReference type="GO" id="GO:0045296">
    <property type="term" value="F:cadherin binding"/>
    <property type="evidence" value="ECO:0007669"/>
    <property type="project" value="TreeGrafter"/>
</dbReference>
<dbReference type="PANTHER" id="PTHR24027">
    <property type="entry name" value="CADHERIN-23"/>
    <property type="match status" value="1"/>
</dbReference>
<feature type="domain" description="Cadherin" evidence="19">
    <location>
        <begin position="1322"/>
        <end position="1429"/>
    </location>
</feature>
<evidence type="ECO:0000256" key="6">
    <source>
        <dbReference type="ARBA" id="ARBA00022737"/>
    </source>
</evidence>
<dbReference type="SUPFAM" id="SSF57196">
    <property type="entry name" value="EGF/Laminin"/>
    <property type="match status" value="4"/>
</dbReference>
<feature type="disulfide bond" evidence="14">
    <location>
        <begin position="2853"/>
        <end position="2862"/>
    </location>
</feature>
<dbReference type="InterPro" id="IPR001791">
    <property type="entry name" value="Laminin_G"/>
</dbReference>
<evidence type="ECO:0000256" key="16">
    <source>
        <dbReference type="SAM" id="Phobius"/>
    </source>
</evidence>
<feature type="domain" description="Cadherin" evidence="19">
    <location>
        <begin position="632"/>
        <end position="710"/>
    </location>
</feature>
<reference evidence="20" key="1">
    <citation type="submission" date="2023-11" db="EMBL/GenBank/DDBJ databases">
        <title>Genome assemblies of two species of porcelain crab, Petrolisthes cinctipes and Petrolisthes manimaculis (Anomura: Porcellanidae).</title>
        <authorList>
            <person name="Angst P."/>
        </authorList>
    </citation>
    <scope>NUCLEOTIDE SEQUENCE</scope>
    <source>
        <strain evidence="20">PB745_02</strain>
        <tissue evidence="20">Gill</tissue>
    </source>
</reference>
<feature type="domain" description="Cadherin" evidence="19">
    <location>
        <begin position="813"/>
        <end position="913"/>
    </location>
</feature>
<evidence type="ECO:0000256" key="2">
    <source>
        <dbReference type="ARBA" id="ARBA00022475"/>
    </source>
</evidence>
<dbReference type="Gene3D" id="2.60.120.200">
    <property type="match status" value="1"/>
</dbReference>
<dbReference type="PROSITE" id="PS00232">
    <property type="entry name" value="CADHERIN_1"/>
    <property type="match status" value="10"/>
</dbReference>
<dbReference type="GO" id="GO:0035239">
    <property type="term" value="P:tube morphogenesis"/>
    <property type="evidence" value="ECO:0007669"/>
    <property type="project" value="UniProtKB-ARBA"/>
</dbReference>
<evidence type="ECO:0000256" key="11">
    <source>
        <dbReference type="ARBA" id="ARBA00023157"/>
    </source>
</evidence>
<evidence type="ECO:0000256" key="15">
    <source>
        <dbReference type="SAM" id="MobiDB-lite"/>
    </source>
</evidence>
<dbReference type="CDD" id="cd00110">
    <property type="entry name" value="LamG"/>
    <property type="match status" value="1"/>
</dbReference>
<dbReference type="PROSITE" id="PS50025">
    <property type="entry name" value="LAM_G_DOMAIN"/>
    <property type="match status" value="1"/>
</dbReference>
<dbReference type="GO" id="GO:0007424">
    <property type="term" value="P:open tracheal system development"/>
    <property type="evidence" value="ECO:0007669"/>
    <property type="project" value="UniProtKB-ARBA"/>
</dbReference>
<dbReference type="GO" id="GO:0007156">
    <property type="term" value="P:homophilic cell adhesion via plasma membrane adhesion molecules"/>
    <property type="evidence" value="ECO:0007669"/>
    <property type="project" value="InterPro"/>
</dbReference>
<feature type="domain" description="Cadherin" evidence="19">
    <location>
        <begin position="1954"/>
        <end position="2058"/>
    </location>
</feature>
<feature type="region of interest" description="Disordered" evidence="15">
    <location>
        <begin position="3427"/>
        <end position="3450"/>
    </location>
</feature>
<dbReference type="SMART" id="SM00181">
    <property type="entry name" value="EGF"/>
    <property type="match status" value="6"/>
</dbReference>
<evidence type="ECO:0000256" key="3">
    <source>
        <dbReference type="ARBA" id="ARBA00022536"/>
    </source>
</evidence>
<evidence type="ECO:0000256" key="8">
    <source>
        <dbReference type="ARBA" id="ARBA00022889"/>
    </source>
</evidence>
<feature type="domain" description="Cadherin" evidence="19">
    <location>
        <begin position="283"/>
        <end position="387"/>
    </location>
</feature>
<dbReference type="FunFam" id="2.60.40.60:FF:000053">
    <property type="entry name" value="FAT atypical cadherin 3"/>
    <property type="match status" value="1"/>
</dbReference>
<dbReference type="EMBL" id="JAWZYT010002666">
    <property type="protein sequence ID" value="KAK4302800.1"/>
    <property type="molecule type" value="Genomic_DNA"/>
</dbReference>
<feature type="domain" description="Cadherin" evidence="19">
    <location>
        <begin position="1850"/>
        <end position="1953"/>
    </location>
</feature>
<dbReference type="FunFam" id="2.60.40.60:FF:000024">
    <property type="entry name" value="FAT atypical cadherin 3"/>
    <property type="match status" value="1"/>
</dbReference>
<dbReference type="FunFam" id="2.10.25.10:FF:000125">
    <property type="entry name" value="Neurogenic locus notch protein-like"/>
    <property type="match status" value="1"/>
</dbReference>
<evidence type="ECO:0000259" key="18">
    <source>
        <dbReference type="PROSITE" id="PS50026"/>
    </source>
</evidence>
<feature type="domain" description="EGF-like" evidence="18">
    <location>
        <begin position="2827"/>
        <end position="2863"/>
    </location>
</feature>
<comment type="caution">
    <text evidence="14">Lacks conserved residue(s) required for the propagation of feature annotation.</text>
</comment>
<dbReference type="FunFam" id="2.60.40.60:FF:000020">
    <property type="entry name" value="Dachsous cadherin-related 1b"/>
    <property type="match status" value="3"/>
</dbReference>
<evidence type="ECO:0000313" key="20">
    <source>
        <dbReference type="EMBL" id="KAK4302800.1"/>
    </source>
</evidence>
<evidence type="ECO:0000256" key="5">
    <source>
        <dbReference type="ARBA" id="ARBA00022729"/>
    </source>
</evidence>
<feature type="domain" description="Cadherin" evidence="19">
    <location>
        <begin position="522"/>
        <end position="623"/>
    </location>
</feature>
<feature type="disulfide bond" evidence="14">
    <location>
        <begin position="2927"/>
        <end position="2936"/>
    </location>
</feature>
<dbReference type="FunFam" id="2.60.40.60:FF:000013">
    <property type="entry name" value="Cadherin EGF LAG seven-pass G-type receptor"/>
    <property type="match status" value="1"/>
</dbReference>
<evidence type="ECO:0000259" key="17">
    <source>
        <dbReference type="PROSITE" id="PS50025"/>
    </source>
</evidence>
<dbReference type="SMART" id="SM00179">
    <property type="entry name" value="EGF_CA"/>
    <property type="match status" value="3"/>
</dbReference>
<dbReference type="FunFam" id="2.60.40.60:FF:000010">
    <property type="entry name" value="Cadherin EGF LAG seven-pass G-type receptor 3"/>
    <property type="match status" value="1"/>
</dbReference>
<dbReference type="InterPro" id="IPR000742">
    <property type="entry name" value="EGF"/>
</dbReference>
<feature type="domain" description="EGF-like" evidence="18">
    <location>
        <begin position="2901"/>
        <end position="2937"/>
    </location>
</feature>
<dbReference type="GO" id="GO:0007431">
    <property type="term" value="P:salivary gland development"/>
    <property type="evidence" value="ECO:0007669"/>
    <property type="project" value="UniProtKB-ARBA"/>
</dbReference>
<dbReference type="InterPro" id="IPR015919">
    <property type="entry name" value="Cadherin-like_sf"/>
</dbReference>
<dbReference type="Gene3D" id="2.10.25.10">
    <property type="entry name" value="Laminin"/>
    <property type="match status" value="5"/>
</dbReference>
<keyword evidence="8" id="KW-0130">Cell adhesion</keyword>
<organism evidence="20 21">
    <name type="scientific">Petrolisthes manimaculis</name>
    <dbReference type="NCBI Taxonomy" id="1843537"/>
    <lineage>
        <taxon>Eukaryota</taxon>
        <taxon>Metazoa</taxon>
        <taxon>Ecdysozoa</taxon>
        <taxon>Arthropoda</taxon>
        <taxon>Crustacea</taxon>
        <taxon>Multicrustacea</taxon>
        <taxon>Malacostraca</taxon>
        <taxon>Eumalacostraca</taxon>
        <taxon>Eucarida</taxon>
        <taxon>Decapoda</taxon>
        <taxon>Pleocyemata</taxon>
        <taxon>Anomura</taxon>
        <taxon>Galatheoidea</taxon>
        <taxon>Porcellanidae</taxon>
        <taxon>Petrolisthes</taxon>
    </lineage>
</organism>
<keyword evidence="9 16" id="KW-1133">Transmembrane helix</keyword>
<keyword evidence="2" id="KW-1003">Cell membrane</keyword>
<dbReference type="FunFam" id="2.60.40.60:FF:000100">
    <property type="entry name" value="protocadherin Fat 2"/>
    <property type="match status" value="1"/>
</dbReference>
<dbReference type="GO" id="GO:0008104">
    <property type="term" value="P:intracellular protein localization"/>
    <property type="evidence" value="ECO:0007669"/>
    <property type="project" value="UniProtKB-ARBA"/>
</dbReference>
<keyword evidence="3 14" id="KW-0245">EGF-like domain</keyword>
<gene>
    <name evidence="20" type="ORF">Pmani_025146</name>
</gene>
<feature type="compositionally biased region" description="Low complexity" evidence="15">
    <location>
        <begin position="3269"/>
        <end position="3280"/>
    </location>
</feature>
<dbReference type="FunFam" id="2.10.25.10:FF:000012">
    <property type="entry name" value="Delta-like protein"/>
    <property type="match status" value="1"/>
</dbReference>
<comment type="subcellular location">
    <subcellularLocation>
        <location evidence="1">Cell membrane</location>
        <topology evidence="1">Single-pass type I membrane protein</topology>
    </subcellularLocation>
</comment>
<evidence type="ECO:0000256" key="12">
    <source>
        <dbReference type="ARBA" id="ARBA00023180"/>
    </source>
</evidence>
<dbReference type="InterPro" id="IPR039808">
    <property type="entry name" value="Cadherin"/>
</dbReference>
<dbReference type="FunFam" id="2.60.40.60:FF:000005">
    <property type="entry name" value="Protocadherin 9"/>
    <property type="match status" value="1"/>
</dbReference>
<feature type="domain" description="Cadherin" evidence="19">
    <location>
        <begin position="1746"/>
        <end position="1849"/>
    </location>
</feature>
<feature type="compositionally biased region" description="Low complexity" evidence="15">
    <location>
        <begin position="3126"/>
        <end position="3143"/>
    </location>
</feature>
<feature type="domain" description="Cadherin" evidence="19">
    <location>
        <begin position="1440"/>
        <end position="1537"/>
    </location>
</feature>
<feature type="domain" description="Cadherin" evidence="19">
    <location>
        <begin position="2059"/>
        <end position="2163"/>
    </location>
</feature>
<evidence type="ECO:0000256" key="4">
    <source>
        <dbReference type="ARBA" id="ARBA00022692"/>
    </source>
</evidence>
<feature type="domain" description="Cadherin" evidence="19">
    <location>
        <begin position="176"/>
        <end position="282"/>
    </location>
</feature>
<dbReference type="Pfam" id="PF00008">
    <property type="entry name" value="EGF"/>
    <property type="match status" value="3"/>
</dbReference>
<evidence type="ECO:0000256" key="13">
    <source>
        <dbReference type="PROSITE-ProRule" id="PRU00043"/>
    </source>
</evidence>
<feature type="domain" description="EGF-like" evidence="18">
    <location>
        <begin position="2864"/>
        <end position="2899"/>
    </location>
</feature>
<feature type="region of interest" description="Disordered" evidence="15">
    <location>
        <begin position="3122"/>
        <end position="3175"/>
    </location>
</feature>
<keyword evidence="5" id="KW-0732">Signal</keyword>
<feature type="domain" description="Cadherin" evidence="19">
    <location>
        <begin position="2164"/>
        <end position="2270"/>
    </location>
</feature>
<feature type="compositionally biased region" description="Acidic residues" evidence="15">
    <location>
        <begin position="3308"/>
        <end position="3330"/>
    </location>
</feature>
<dbReference type="GO" id="GO:0048056">
    <property type="term" value="P:R3/R4 cell differentiation"/>
    <property type="evidence" value="ECO:0007669"/>
    <property type="project" value="UniProtKB-ARBA"/>
</dbReference>
<dbReference type="GO" id="GO:0016477">
    <property type="term" value="P:cell migration"/>
    <property type="evidence" value="ECO:0007669"/>
    <property type="project" value="TreeGrafter"/>
</dbReference>
<feature type="domain" description="Cadherin" evidence="19">
    <location>
        <begin position="2"/>
        <end position="77"/>
    </location>
</feature>
<dbReference type="InterPro" id="IPR013032">
    <property type="entry name" value="EGF-like_CS"/>
</dbReference>
<dbReference type="SMART" id="SM00112">
    <property type="entry name" value="CA"/>
    <property type="match status" value="23"/>
</dbReference>
<feature type="domain" description="EGF-like" evidence="18">
    <location>
        <begin position="2545"/>
        <end position="2584"/>
    </location>
</feature>
<dbReference type="SMART" id="SM00282">
    <property type="entry name" value="LamG"/>
    <property type="match status" value="1"/>
</dbReference>
<keyword evidence="21" id="KW-1185">Reference proteome</keyword>
<dbReference type="FunFam" id="2.60.40.60:FF:000084">
    <property type="entry name" value="FAT atypical cadherin 3"/>
    <property type="match status" value="1"/>
</dbReference>
<dbReference type="PROSITE" id="PS50026">
    <property type="entry name" value="EGF_3"/>
    <property type="match status" value="5"/>
</dbReference>
<keyword evidence="4 16" id="KW-0812">Transmembrane</keyword>
<dbReference type="FunFam" id="2.60.40.60:FF:000058">
    <property type="entry name" value="FAT atypical cadherin 3"/>
    <property type="match status" value="1"/>
</dbReference>
<feature type="domain" description="Cadherin" evidence="19">
    <location>
        <begin position="1118"/>
        <end position="1219"/>
    </location>
</feature>
<dbReference type="Proteomes" id="UP001292094">
    <property type="component" value="Unassembled WGS sequence"/>
</dbReference>
<dbReference type="Pfam" id="PF00028">
    <property type="entry name" value="Cadherin"/>
    <property type="match status" value="19"/>
</dbReference>